<protein>
    <submittedName>
        <fullName evidence="2">Ap-3 complex subunit delta-1</fullName>
    </submittedName>
</protein>
<evidence type="ECO:0000313" key="2">
    <source>
        <dbReference type="EMBL" id="GFN96698.1"/>
    </source>
</evidence>
<gene>
    <name evidence="2" type="ORF">PoB_002320400</name>
</gene>
<dbReference type="EMBL" id="BLXT01002699">
    <property type="protein sequence ID" value="GFN96698.1"/>
    <property type="molecule type" value="Genomic_DNA"/>
</dbReference>
<evidence type="ECO:0000259" key="1">
    <source>
        <dbReference type="Pfam" id="PF26171"/>
    </source>
</evidence>
<keyword evidence="3" id="KW-1185">Reference proteome</keyword>
<dbReference type="AlphaFoldDB" id="A0AAV3ZS48"/>
<accession>A0AAV3ZS48</accession>
<name>A0AAV3ZS48_9GAST</name>
<reference evidence="2 3" key="1">
    <citation type="journal article" date="2021" name="Elife">
        <title>Chloroplast acquisition without the gene transfer in kleptoplastic sea slugs, Plakobranchus ocellatus.</title>
        <authorList>
            <person name="Maeda T."/>
            <person name="Takahashi S."/>
            <person name="Yoshida T."/>
            <person name="Shimamura S."/>
            <person name="Takaki Y."/>
            <person name="Nagai Y."/>
            <person name="Toyoda A."/>
            <person name="Suzuki Y."/>
            <person name="Arimoto A."/>
            <person name="Ishii H."/>
            <person name="Satoh N."/>
            <person name="Nishiyama T."/>
            <person name="Hasebe M."/>
            <person name="Maruyama T."/>
            <person name="Minagawa J."/>
            <person name="Obokata J."/>
            <person name="Shigenobu S."/>
        </authorList>
    </citation>
    <scope>NUCLEOTIDE SEQUENCE [LARGE SCALE GENOMIC DNA]</scope>
</reference>
<sequence>MRYLQTEEGSTQDKVDFKINLPCSTYLVATPSTSEEFSALLSGSEACEKSSIKFVPTDTQLAQILAKTCFYLHFRVVEQVENSASLFSRSIQGHPVCLLAKYMEGSLSVDGKSSDQTFLSNILDDMKILLTGPALQQQS</sequence>
<proteinExistence type="predicted"/>
<comment type="caution">
    <text evidence="2">The sequence shown here is derived from an EMBL/GenBank/DDBJ whole genome shotgun (WGS) entry which is preliminary data.</text>
</comment>
<evidence type="ECO:0000313" key="3">
    <source>
        <dbReference type="Proteomes" id="UP000735302"/>
    </source>
</evidence>
<dbReference type="InterPro" id="IPR058898">
    <property type="entry name" value="Mu_AP3"/>
</dbReference>
<feature type="domain" description="AP-3 complex subunit delta Mu C-terminal" evidence="1">
    <location>
        <begin position="24"/>
        <end position="130"/>
    </location>
</feature>
<organism evidence="2 3">
    <name type="scientific">Plakobranchus ocellatus</name>
    <dbReference type="NCBI Taxonomy" id="259542"/>
    <lineage>
        <taxon>Eukaryota</taxon>
        <taxon>Metazoa</taxon>
        <taxon>Spiralia</taxon>
        <taxon>Lophotrochozoa</taxon>
        <taxon>Mollusca</taxon>
        <taxon>Gastropoda</taxon>
        <taxon>Heterobranchia</taxon>
        <taxon>Euthyneura</taxon>
        <taxon>Panpulmonata</taxon>
        <taxon>Sacoglossa</taxon>
        <taxon>Placobranchoidea</taxon>
        <taxon>Plakobranchidae</taxon>
        <taxon>Plakobranchus</taxon>
    </lineage>
</organism>
<dbReference type="Pfam" id="PF26171">
    <property type="entry name" value="Mu_AP3"/>
    <property type="match status" value="1"/>
</dbReference>
<dbReference type="Proteomes" id="UP000735302">
    <property type="component" value="Unassembled WGS sequence"/>
</dbReference>